<dbReference type="AlphaFoldDB" id="A0A3T0KUQ2"/>
<dbReference type="Proteomes" id="UP000283095">
    <property type="component" value="Chromosome"/>
</dbReference>
<organism evidence="1 2">
    <name type="scientific">Peribacillus asahii</name>
    <dbReference type="NCBI Taxonomy" id="228899"/>
    <lineage>
        <taxon>Bacteria</taxon>
        <taxon>Bacillati</taxon>
        <taxon>Bacillota</taxon>
        <taxon>Bacilli</taxon>
        <taxon>Bacillales</taxon>
        <taxon>Bacillaceae</taxon>
        <taxon>Peribacillus</taxon>
    </lineage>
</organism>
<protein>
    <submittedName>
        <fullName evidence="1">Uncharacterized protein</fullName>
    </submittedName>
</protein>
<dbReference type="OrthoDB" id="2454201at2"/>
<sequence length="119" mass="13997">MSLAYYYQLLGEKQHQLQRLQTCNSQLQECQQEFIYYERTITKPELSRETWQGMLAAKFDTIRMEGMLARYRDMENQQFSAAFTVLSDKMQIIENEISAIKQIIATLEAELAAERTKSK</sequence>
<reference evidence="1 2" key="1">
    <citation type="submission" date="2018-01" db="EMBL/GenBank/DDBJ databases">
        <title>Bacillus asahii Genome sequencing and assembly.</title>
        <authorList>
            <person name="Jiang H."/>
            <person name="Feng Y."/>
            <person name="Zhao F."/>
            <person name="Lin X."/>
        </authorList>
    </citation>
    <scope>NUCLEOTIDE SEQUENCE [LARGE SCALE GENOMIC DNA]</scope>
    <source>
        <strain evidence="1 2">OM18</strain>
    </source>
</reference>
<dbReference type="KEGG" id="pasa:BAOM_3332"/>
<evidence type="ECO:0000313" key="1">
    <source>
        <dbReference type="EMBL" id="AZV43941.1"/>
    </source>
</evidence>
<dbReference type="RefSeq" id="WP_127761023.1">
    <property type="nucleotide sequence ID" value="NZ_CP026095.1"/>
</dbReference>
<evidence type="ECO:0000313" key="2">
    <source>
        <dbReference type="Proteomes" id="UP000283095"/>
    </source>
</evidence>
<gene>
    <name evidence="1" type="ORF">BAOM_3332</name>
</gene>
<proteinExistence type="predicted"/>
<accession>A0A3T0KUQ2</accession>
<dbReference type="EMBL" id="CP026095">
    <property type="protein sequence ID" value="AZV43941.1"/>
    <property type="molecule type" value="Genomic_DNA"/>
</dbReference>
<name>A0A3T0KUQ2_9BACI</name>